<keyword evidence="17 21" id="KW-0003">3Fe-4S</keyword>
<proteinExistence type="inferred from homology"/>
<dbReference type="Proteomes" id="UP001292094">
    <property type="component" value="Unassembled WGS sequence"/>
</dbReference>
<keyword evidence="16" id="KW-0314">Glutamate biosynthesis</keyword>
<dbReference type="Pfam" id="PF01645">
    <property type="entry name" value="Glu_synthase"/>
    <property type="match status" value="1"/>
</dbReference>
<comment type="cofactor">
    <cofactor evidence="2">
        <name>FAD</name>
        <dbReference type="ChEBI" id="CHEBI:57692"/>
    </cofactor>
</comment>
<dbReference type="Gene3D" id="3.60.20.10">
    <property type="entry name" value="Glutamine Phosphoribosylpyrophosphate, subunit 1, domain 1"/>
    <property type="match status" value="1"/>
</dbReference>
<evidence type="ECO:0000256" key="1">
    <source>
        <dbReference type="ARBA" id="ARBA00001917"/>
    </source>
</evidence>
<keyword evidence="12" id="KW-0315">Glutamine amidotransferase</keyword>
<feature type="domain" description="Glutamine amidotransferase type-2" evidence="22">
    <location>
        <begin position="47"/>
        <end position="441"/>
    </location>
</feature>
<dbReference type="InterPro" id="IPR029055">
    <property type="entry name" value="Ntn_hydrolases_N"/>
</dbReference>
<keyword evidence="10" id="KW-0479">Metal-binding</keyword>
<dbReference type="GO" id="GO:0010181">
    <property type="term" value="F:FMN binding"/>
    <property type="evidence" value="ECO:0007669"/>
    <property type="project" value="InterPro"/>
</dbReference>
<organism evidence="23 24">
    <name type="scientific">Petrolisthes manimaculis</name>
    <dbReference type="NCBI Taxonomy" id="1843537"/>
    <lineage>
        <taxon>Eukaryota</taxon>
        <taxon>Metazoa</taxon>
        <taxon>Ecdysozoa</taxon>
        <taxon>Arthropoda</taxon>
        <taxon>Crustacea</taxon>
        <taxon>Multicrustacea</taxon>
        <taxon>Malacostraca</taxon>
        <taxon>Eumalacostraca</taxon>
        <taxon>Eucarida</taxon>
        <taxon>Decapoda</taxon>
        <taxon>Pleocyemata</taxon>
        <taxon>Anomura</taxon>
        <taxon>Galatheoidea</taxon>
        <taxon>Porcellanidae</taxon>
        <taxon>Petrolisthes</taxon>
    </lineage>
</organism>
<dbReference type="InterPro" id="IPR009051">
    <property type="entry name" value="Helical_ferredxn"/>
</dbReference>
<accession>A0AAE1TW89</accession>
<comment type="catalytic activity">
    <reaction evidence="19">
        <text>2 L-glutamate + NAD(+) = L-glutamine + 2-oxoglutarate + NADH + H(+)</text>
        <dbReference type="Rhea" id="RHEA:13753"/>
        <dbReference type="ChEBI" id="CHEBI:15378"/>
        <dbReference type="ChEBI" id="CHEBI:16810"/>
        <dbReference type="ChEBI" id="CHEBI:29985"/>
        <dbReference type="ChEBI" id="CHEBI:57540"/>
        <dbReference type="ChEBI" id="CHEBI:57945"/>
        <dbReference type="ChEBI" id="CHEBI:58359"/>
        <dbReference type="EC" id="1.4.1.14"/>
    </reaction>
</comment>
<dbReference type="CDD" id="cd00982">
    <property type="entry name" value="gltB_C"/>
    <property type="match status" value="1"/>
</dbReference>
<feature type="binding site" evidence="21">
    <location>
        <position position="1184"/>
    </location>
    <ligand>
        <name>[3Fe-4S] cluster</name>
        <dbReference type="ChEBI" id="CHEBI:21137"/>
    </ligand>
</feature>
<dbReference type="InterPro" id="IPR028261">
    <property type="entry name" value="DPD_II"/>
</dbReference>
<gene>
    <name evidence="23" type="ORF">Pmani_026908</name>
</gene>
<dbReference type="GO" id="GO:0051538">
    <property type="term" value="F:3 iron, 4 sulfur cluster binding"/>
    <property type="evidence" value="ECO:0007669"/>
    <property type="project" value="UniProtKB-KW"/>
</dbReference>
<evidence type="ECO:0000256" key="9">
    <source>
        <dbReference type="ARBA" id="ARBA00022643"/>
    </source>
</evidence>
<dbReference type="Pfam" id="PF14691">
    <property type="entry name" value="Fer4_20"/>
    <property type="match status" value="1"/>
</dbReference>
<evidence type="ECO:0000256" key="4">
    <source>
        <dbReference type="ARBA" id="ARBA00004909"/>
    </source>
</evidence>
<dbReference type="FunFam" id="3.60.20.10:FF:000043">
    <property type="entry name" value="Glutamate synthase 1 [NADH] chloroplastic"/>
    <property type="match status" value="1"/>
</dbReference>
<dbReference type="PIRSF" id="PIRSF000187">
    <property type="entry name" value="GOGAT"/>
    <property type="match status" value="1"/>
</dbReference>
<dbReference type="Gene3D" id="2.160.20.60">
    <property type="entry name" value="Glutamate synthase, alpha subunit, C-terminal domain"/>
    <property type="match status" value="1"/>
</dbReference>
<dbReference type="NCBIfam" id="NF008730">
    <property type="entry name" value="PRK11750.1"/>
    <property type="match status" value="1"/>
</dbReference>
<dbReference type="Gene3D" id="1.10.1060.10">
    <property type="entry name" value="Alpha-helical ferredoxin"/>
    <property type="match status" value="1"/>
</dbReference>
<evidence type="ECO:0000256" key="16">
    <source>
        <dbReference type="ARBA" id="ARBA00023164"/>
    </source>
</evidence>
<dbReference type="Pfam" id="PF01493">
    <property type="entry name" value="GXGXG"/>
    <property type="match status" value="1"/>
</dbReference>
<evidence type="ECO:0000256" key="12">
    <source>
        <dbReference type="ARBA" id="ARBA00022962"/>
    </source>
</evidence>
<evidence type="ECO:0000256" key="5">
    <source>
        <dbReference type="ARBA" id="ARBA00004944"/>
    </source>
</evidence>
<evidence type="ECO:0000256" key="8">
    <source>
        <dbReference type="ARBA" id="ARBA00022630"/>
    </source>
</evidence>
<dbReference type="InterPro" id="IPR051394">
    <property type="entry name" value="Glutamate_Synthase"/>
</dbReference>
<dbReference type="CDD" id="cd02808">
    <property type="entry name" value="GltS_FMN"/>
    <property type="match status" value="1"/>
</dbReference>
<comment type="cofactor">
    <cofactor evidence="21">
        <name>[3Fe-4S] cluster</name>
        <dbReference type="ChEBI" id="CHEBI:21137"/>
    </cofactor>
    <text evidence="21">Binds 1 [3Fe-4S] cluster.</text>
</comment>
<dbReference type="InterPro" id="IPR036485">
    <property type="entry name" value="Glu_synth_asu_C_sf"/>
</dbReference>
<dbReference type="InterPro" id="IPR017932">
    <property type="entry name" value="GATase_2_dom"/>
</dbReference>
<feature type="active site" description="For GATase activity" evidence="20">
    <location>
        <position position="47"/>
    </location>
</feature>
<keyword evidence="7" id="KW-0028">Amino-acid biosynthesis</keyword>
<dbReference type="SUPFAM" id="SSF51971">
    <property type="entry name" value="Nucleotide-binding domain"/>
    <property type="match status" value="1"/>
</dbReference>
<dbReference type="CDD" id="cd00713">
    <property type="entry name" value="GltS"/>
    <property type="match status" value="1"/>
</dbReference>
<evidence type="ECO:0000256" key="19">
    <source>
        <dbReference type="ARBA" id="ARBA00048867"/>
    </source>
</evidence>
<dbReference type="SUPFAM" id="SSF51395">
    <property type="entry name" value="FMN-linked oxidoreductases"/>
    <property type="match status" value="1"/>
</dbReference>
<keyword evidence="11" id="KW-0274">FAD</keyword>
<evidence type="ECO:0000256" key="14">
    <source>
        <dbReference type="ARBA" id="ARBA00023004"/>
    </source>
</evidence>
<dbReference type="InterPro" id="IPR012220">
    <property type="entry name" value="Glu_synth_euk"/>
</dbReference>
<dbReference type="GO" id="GO:0019676">
    <property type="term" value="P:ammonia assimilation cycle"/>
    <property type="evidence" value="ECO:0007669"/>
    <property type="project" value="UniProtKB-ARBA"/>
</dbReference>
<comment type="pathway">
    <text evidence="5">Amino-acid biosynthesis; L-glutamate biosynthesis via GLT pathway; L-glutamate from 2-oxoglutarate and L-glutamine (NAD(+) route): step 1/1.</text>
</comment>
<dbReference type="InterPro" id="IPR013785">
    <property type="entry name" value="Aldolase_TIM"/>
</dbReference>
<dbReference type="InterPro" id="IPR036188">
    <property type="entry name" value="FAD/NAD-bd_sf"/>
</dbReference>
<evidence type="ECO:0000259" key="22">
    <source>
        <dbReference type="PROSITE" id="PS51278"/>
    </source>
</evidence>
<dbReference type="Gene3D" id="3.50.50.60">
    <property type="entry name" value="FAD/NAD(P)-binding domain"/>
    <property type="match status" value="2"/>
</dbReference>
<evidence type="ECO:0000313" key="23">
    <source>
        <dbReference type="EMBL" id="KAK4300918.1"/>
    </source>
</evidence>
<dbReference type="InterPro" id="IPR023753">
    <property type="entry name" value="FAD/NAD-binding_dom"/>
</dbReference>
<dbReference type="FunFam" id="3.20.20.70:FF:000031">
    <property type="entry name" value="Glutamate synthase 1 [NADH]"/>
    <property type="match status" value="1"/>
</dbReference>
<evidence type="ECO:0000256" key="10">
    <source>
        <dbReference type="ARBA" id="ARBA00022723"/>
    </source>
</evidence>
<dbReference type="InterPro" id="IPR002932">
    <property type="entry name" value="Glu_synthdom"/>
</dbReference>
<dbReference type="FunFam" id="3.50.50.60:FF:000207">
    <property type="entry name" value="Glutamate synthase"/>
    <property type="match status" value="1"/>
</dbReference>
<dbReference type="GO" id="GO:0016639">
    <property type="term" value="F:oxidoreductase activity, acting on the CH-NH2 group of donors, NAD or NADP as acceptor"/>
    <property type="evidence" value="ECO:0007669"/>
    <property type="project" value="InterPro"/>
</dbReference>
<keyword evidence="13" id="KW-0560">Oxidoreductase</keyword>
<comment type="caution">
    <text evidence="23">The sequence shown here is derived from an EMBL/GenBank/DDBJ whole genome shotgun (WGS) entry which is preliminary data.</text>
</comment>
<evidence type="ECO:0000256" key="17">
    <source>
        <dbReference type="ARBA" id="ARBA00023291"/>
    </source>
</evidence>
<dbReference type="PANTHER" id="PTHR43100:SF1">
    <property type="entry name" value="GLUTAMATE SYNTHASE [NADPH] SMALL CHAIN"/>
    <property type="match status" value="1"/>
</dbReference>
<dbReference type="FunFam" id="3.50.50.60:FF:000124">
    <property type="entry name" value="Glutamate synthase small subunit"/>
    <property type="match status" value="1"/>
</dbReference>
<evidence type="ECO:0000256" key="13">
    <source>
        <dbReference type="ARBA" id="ARBA00023002"/>
    </source>
</evidence>
<comment type="cofactor">
    <cofactor evidence="1">
        <name>FMN</name>
        <dbReference type="ChEBI" id="CHEBI:58210"/>
    </cofactor>
</comment>
<dbReference type="GO" id="GO:0006537">
    <property type="term" value="P:glutamate biosynthetic process"/>
    <property type="evidence" value="ECO:0007669"/>
    <property type="project" value="UniProtKB-KW"/>
</dbReference>
<dbReference type="GO" id="GO:0016040">
    <property type="term" value="F:glutamate synthase (NADH) activity"/>
    <property type="evidence" value="ECO:0007669"/>
    <property type="project" value="UniProtKB-EC"/>
</dbReference>
<dbReference type="SUPFAM" id="SSF46548">
    <property type="entry name" value="alpha-helical ferredoxin"/>
    <property type="match status" value="1"/>
</dbReference>
<reference evidence="23" key="1">
    <citation type="submission" date="2023-11" db="EMBL/GenBank/DDBJ databases">
        <title>Genome assemblies of two species of porcelain crab, Petrolisthes cinctipes and Petrolisthes manimaculis (Anomura: Porcellanidae).</title>
        <authorList>
            <person name="Angst P."/>
        </authorList>
    </citation>
    <scope>NUCLEOTIDE SEQUENCE</scope>
    <source>
        <strain evidence="23">PB745_02</strain>
        <tissue evidence="23">Gill</tissue>
    </source>
</reference>
<dbReference type="FunFam" id="1.10.1060.10:FF:000006">
    <property type="entry name" value="Glutamate synthase (NADPH/NADH)"/>
    <property type="match status" value="1"/>
</dbReference>
<evidence type="ECO:0000256" key="2">
    <source>
        <dbReference type="ARBA" id="ARBA00001974"/>
    </source>
</evidence>
<comment type="similarity">
    <text evidence="6">Belongs to the glutamate synthase family.</text>
</comment>
<dbReference type="EMBL" id="JAWZYT010002966">
    <property type="protein sequence ID" value="KAK4300918.1"/>
    <property type="molecule type" value="Genomic_DNA"/>
</dbReference>
<dbReference type="SUPFAM" id="SSF56235">
    <property type="entry name" value="N-terminal nucleophile aminohydrolases (Ntn hydrolases)"/>
    <property type="match status" value="1"/>
</dbReference>
<feature type="binding site" evidence="21">
    <location>
        <position position="1179"/>
    </location>
    <ligand>
        <name>[3Fe-4S] cluster</name>
        <dbReference type="ChEBI" id="CHEBI:21137"/>
    </ligand>
</feature>
<evidence type="ECO:0000256" key="11">
    <source>
        <dbReference type="ARBA" id="ARBA00022827"/>
    </source>
</evidence>
<sequence length="2085" mass="229185">MELAPPSLTAGYPTSVFASIYKGGMPEEWEYPQAQGLYNPALETAACGVGFIVNIDGIASSKIIRDAEKLASRMKHRGACSCDNDTGDGAGLMAAIPHNFYSALLQDEAGVTLPSPGRYATGIFYLDPTHREESEQLFDDFTASHGLKVLCWRNVPTDRTQLGDVARGSEPLMRQVFVGAPDDCNDATFIRKVWVLRKQATHKLLRPGARFYICSLSTTTIVYKGQLTSDQLWTYFKDLMSPDFSTYMALVHTRFSTNTFPSWERAHPLRLLAHNGEINTLRGNVNLMKAREGVMKSAEYGDTLSQLYPVVEPNLSDSGAVDCCLEFLVMAGGRTLPEAIMTMVPEAWQNDTLMNEEKRDFYRWAACAMEPWDGPALMTFTDGRYIGAILDRNGLRPSRYYVTKDRVLVMASEVGVYDTEPENILQKGRLKPGRMLLVDTVEKVVTKDEELKLQIARSRPHSQWIKEQISMQNLYEAHEGDLASEPSLSSENMNGVVVDNENAAMMRTFGGDRRLVMFGYTIETLNMLLLPMVTTQKEALGSMGNDAPLACLSEFQPLLYDYFKQLFAQVTNPPIDPFREKIVMSLACPIGPEGNILEPNATQCHRLFLENPIIALSDLEVIKATKYCDWHTCVIDITYPTCEGVQGLVPAIDRIAAEACQAAKDGYQLLVLSDKQASTDRMAVSALMALGATHHFLIEERQRMKVGLILETGEAREVHHMCVLLGYGADAICPYLVFETMKTLRAEGVLPNTFSDKDIYKNYIAAMERGLSKVMAKMGISTLQSYKGAQIFEAVGISEEIIDKCFKGTASRIGGVTFETLGKEMVERHQLSYGNRESDTLVLRNPGFYHWRSGGEKHINDPVSIANLQEASRTKNKSQYDKFKESTMESVEACTLRGQLELIKLENPINLSEVEPAAEIVKRFATGAMSFGSISLEAHTTLAIAMNRVGAKSNTGEGGENAERYMNQDPEFNKRSAIKQVASGRFGVTASYLAHADDLQIKMAQGAKPGEGGELPGYKVSEGIAKTRYSVPGVGLISPPPHHDIYSIEDLAELIYDLKCANPNARISVKLVSEVGVGVVASGVAKGKAEHITISGHDGGTGASSWTGIKSAGLPWELGIAETHQTLVLNNLRSRVVLQADGQIRCGLDVVVAAMLGADEFGFSTAPLIVMGCTMMRKCHLNTCPVGIATQDPVLRKKFEGKPEHVVNYLFLLAEEVREHMASMGLRKFQELVGRTDLLRSRDSSAPKANLLDLTQVLKNALHMRPGVNIIGGSVKQEFGLDAHLDQQIIKEAEGVIAGTSDSVTINTAIHNEVRAFGSTLSYYIALKYGEGGLPENAIQINLCGSAGQSFCAFLARGVIVTLEGDANDYVAKGLSGGEVIICPQKGLPKEYRTEENIIVGNVCLYGATSGKAFFRGVAAERFCVRNSGAIAVVEGVGDHGCEYMTGGRVLILGLTGRNFAAGMSGGIAYIFDPTSVFPNKCNTQMVELLALEAPEDLEMVEDLLRQFHDKTGSQVAAEILADWPAQASSFVKVFPYEYQRALKQVTEKEAATETTPAEVKVEPSVLDIEESVTDATMEKKRLEKILDKTRGFVKYKRETAMYRSPEKRQKDWDEIYNTDGVRRGLRVQAARCMDCGVPFCQSSHGCPLGNIIPKWNDLIFNNKWKEALNQLLQTNNFPEFTGRVCPAPCEGACVLGINELPVTIKNIECSIIDHAFEQGWIKPDPPAVRTEKKVAVVGSGPAGMAAAHQLNKAGHLVTVFERNDRVGGLLQYGIPTMKLSKEVVQRRVELLKAEGISFKTNVNVGKDISAKDLQEEFDAVLLCMGATWPRDLPITNRQLEGIHFAMAFLETWQKKQMGNNIDVAALHAKDKDVIVIGGGDTGCDCIGTSLRQGAKSITTFEILPKPLPSRGGDNPWPTYPRVFKVDYGHEEVKLKFGRDPREYSTLTKEFLDDGNGKVAGVRTVMVEWTKDPSGRWKMDEVEGSEKVYKADLVLLAMGFLGPERYIINELELEQDPRSNISTPPGKYSTSVDKIFAAGDCRRGQSLVVWAINEGRQAAREVDAYLMQSSTLPLSGGVVQITQKG</sequence>
<dbReference type="InterPro" id="IPR006005">
    <property type="entry name" value="Glut_synth_ssu1"/>
</dbReference>
<evidence type="ECO:0000313" key="24">
    <source>
        <dbReference type="Proteomes" id="UP001292094"/>
    </source>
</evidence>
<protein>
    <recommendedName>
        <fullName evidence="18">glutamate synthase (NADH)</fullName>
        <ecNumber evidence="18">1.4.1.14</ecNumber>
    </recommendedName>
</protein>
<keyword evidence="9" id="KW-0288">FMN</keyword>
<feature type="binding site" evidence="21">
    <location>
        <position position="1173"/>
    </location>
    <ligand>
        <name>[3Fe-4S] cluster</name>
        <dbReference type="ChEBI" id="CHEBI:21137"/>
    </ligand>
</feature>
<keyword evidence="15 21" id="KW-0411">Iron-sulfur</keyword>
<name>A0AAE1TW89_9EUCA</name>
<dbReference type="InterPro" id="IPR006982">
    <property type="entry name" value="Glu_synth_centr_N"/>
</dbReference>
<dbReference type="NCBIfam" id="TIGR01317">
    <property type="entry name" value="GOGAT_sm_gam"/>
    <property type="match status" value="1"/>
</dbReference>
<evidence type="ECO:0000256" key="6">
    <source>
        <dbReference type="ARBA" id="ARBA00009716"/>
    </source>
</evidence>
<dbReference type="InterPro" id="IPR002489">
    <property type="entry name" value="Glu_synth_asu_C"/>
</dbReference>
<dbReference type="SUPFAM" id="SSF69336">
    <property type="entry name" value="Alpha subunit of glutamate synthase, C-terminal domain"/>
    <property type="match status" value="1"/>
</dbReference>
<dbReference type="EC" id="1.4.1.14" evidence="18"/>
<dbReference type="Gene3D" id="3.20.20.70">
    <property type="entry name" value="Aldolase class I"/>
    <property type="match status" value="2"/>
</dbReference>
<keyword evidence="24" id="KW-1185">Reference proteome</keyword>
<evidence type="ECO:0000256" key="15">
    <source>
        <dbReference type="ARBA" id="ARBA00023014"/>
    </source>
</evidence>
<dbReference type="FunFam" id="3.20.20.70:FF:000017">
    <property type="entry name" value="Glutamate synthase [NADH], amyloplastic"/>
    <property type="match status" value="1"/>
</dbReference>
<dbReference type="Pfam" id="PF04898">
    <property type="entry name" value="Glu_syn_central"/>
    <property type="match status" value="1"/>
</dbReference>
<dbReference type="PROSITE" id="PS51278">
    <property type="entry name" value="GATASE_TYPE_2"/>
    <property type="match status" value="1"/>
</dbReference>
<keyword evidence="8" id="KW-0285">Flavoprotein</keyword>
<evidence type="ECO:0000256" key="18">
    <source>
        <dbReference type="ARBA" id="ARBA00024383"/>
    </source>
</evidence>
<evidence type="ECO:0000256" key="21">
    <source>
        <dbReference type="PIRSR" id="PIRSR000187-2"/>
    </source>
</evidence>
<dbReference type="FunFam" id="2.160.20.60:FF:000001">
    <property type="entry name" value="Glutamate synthase, large subunit"/>
    <property type="match status" value="1"/>
</dbReference>
<evidence type="ECO:0000256" key="20">
    <source>
        <dbReference type="PIRSR" id="PIRSR000187-1"/>
    </source>
</evidence>
<comment type="pathway">
    <text evidence="3">Energy metabolism; nitrogen metabolism.</text>
</comment>
<dbReference type="FunFam" id="3.40.50.720:FF:000113">
    <property type="entry name" value="Glutamate synthase [NADH], amyloplastic"/>
    <property type="match status" value="1"/>
</dbReference>
<dbReference type="PANTHER" id="PTHR43100">
    <property type="entry name" value="GLUTAMATE SYNTHASE [NADPH] SMALL CHAIN"/>
    <property type="match status" value="1"/>
</dbReference>
<dbReference type="GO" id="GO:0050660">
    <property type="term" value="F:flavin adenine dinucleotide binding"/>
    <property type="evidence" value="ECO:0007669"/>
    <property type="project" value="InterPro"/>
</dbReference>
<dbReference type="Pfam" id="PF00310">
    <property type="entry name" value="GATase_2"/>
    <property type="match status" value="1"/>
</dbReference>
<comment type="pathway">
    <text evidence="4">Nitrogen metabolism.</text>
</comment>
<keyword evidence="14" id="KW-0408">Iron</keyword>
<dbReference type="GO" id="GO:0005506">
    <property type="term" value="F:iron ion binding"/>
    <property type="evidence" value="ECO:0007669"/>
    <property type="project" value="InterPro"/>
</dbReference>
<dbReference type="Pfam" id="PF07992">
    <property type="entry name" value="Pyr_redox_2"/>
    <property type="match status" value="1"/>
</dbReference>
<dbReference type="PRINTS" id="PR00419">
    <property type="entry name" value="ADXRDTASE"/>
</dbReference>
<evidence type="ECO:0000256" key="3">
    <source>
        <dbReference type="ARBA" id="ARBA00004802"/>
    </source>
</evidence>
<evidence type="ECO:0000256" key="7">
    <source>
        <dbReference type="ARBA" id="ARBA00022605"/>
    </source>
</evidence>